<evidence type="ECO:0000256" key="1">
    <source>
        <dbReference type="SAM" id="MobiDB-lite"/>
    </source>
</evidence>
<proteinExistence type="predicted"/>
<name>A0A6J4V133_9BACT</name>
<evidence type="ECO:0000313" key="2">
    <source>
        <dbReference type="EMBL" id="CAA9561876.1"/>
    </source>
</evidence>
<dbReference type="EMBL" id="CADCWG010000168">
    <property type="protein sequence ID" value="CAA9561876.1"/>
    <property type="molecule type" value="Genomic_DNA"/>
</dbReference>
<organism evidence="2">
    <name type="scientific">uncultured Thermomicrobiales bacterium</name>
    <dbReference type="NCBI Taxonomy" id="1645740"/>
    <lineage>
        <taxon>Bacteria</taxon>
        <taxon>Pseudomonadati</taxon>
        <taxon>Thermomicrobiota</taxon>
        <taxon>Thermomicrobia</taxon>
        <taxon>Thermomicrobiales</taxon>
        <taxon>environmental samples</taxon>
    </lineage>
</organism>
<gene>
    <name evidence="2" type="ORF">AVDCRST_MAG49-2466</name>
</gene>
<accession>A0A6J4V133</accession>
<feature type="region of interest" description="Disordered" evidence="1">
    <location>
        <begin position="1"/>
        <end position="175"/>
    </location>
</feature>
<feature type="non-terminal residue" evidence="2">
    <location>
        <position position="175"/>
    </location>
</feature>
<feature type="compositionally biased region" description="Basic residues" evidence="1">
    <location>
        <begin position="10"/>
        <end position="29"/>
    </location>
</feature>
<reference evidence="2" key="1">
    <citation type="submission" date="2020-02" db="EMBL/GenBank/DDBJ databases">
        <authorList>
            <person name="Meier V. D."/>
        </authorList>
    </citation>
    <scope>NUCLEOTIDE SEQUENCE</scope>
    <source>
        <strain evidence="2">AVDCRST_MAG49</strain>
    </source>
</reference>
<feature type="non-terminal residue" evidence="2">
    <location>
        <position position="1"/>
    </location>
</feature>
<sequence length="175" mass="18781">VSRNGSRPGPGHHPRPRRLGRRPGIHRPRGAGLAPGHADRRGDRQPPRRRAAGSGPRPRAGAAPARLRAGGQHRRPPPPGRARPLHRVRGPDLRGRRGGGRGAARSAGRDPGPDRPPGSRRRDGPPSRGRAVRAGRVPQRPQRRRRADRGLGLLGHGGRPAVHRLPRGHGNARAV</sequence>
<feature type="compositionally biased region" description="Basic and acidic residues" evidence="1">
    <location>
        <begin position="37"/>
        <end position="46"/>
    </location>
</feature>
<dbReference type="AlphaFoldDB" id="A0A6J4V133"/>
<feature type="compositionally biased region" description="Low complexity" evidence="1">
    <location>
        <begin position="126"/>
        <end position="140"/>
    </location>
</feature>
<feature type="compositionally biased region" description="Low complexity" evidence="1">
    <location>
        <begin position="52"/>
        <end position="70"/>
    </location>
</feature>
<protein>
    <submittedName>
        <fullName evidence="2">Uncharacterized protein</fullName>
    </submittedName>
</protein>